<evidence type="ECO:0000313" key="1">
    <source>
        <dbReference type="EMBL" id="QQK07595.1"/>
    </source>
</evidence>
<organism evidence="1 2">
    <name type="scientific">Miniphocaeibacter halophilus</name>
    <dbReference type="NCBI Taxonomy" id="2931922"/>
    <lineage>
        <taxon>Bacteria</taxon>
        <taxon>Bacillati</taxon>
        <taxon>Bacillota</taxon>
        <taxon>Tissierellia</taxon>
        <taxon>Tissierellales</taxon>
        <taxon>Peptoniphilaceae</taxon>
        <taxon>Miniphocaeibacter</taxon>
    </lineage>
</organism>
<keyword evidence="2" id="KW-1185">Reference proteome</keyword>
<name>A0AC61MPR4_9FIRM</name>
<dbReference type="EMBL" id="CP066744">
    <property type="protein sequence ID" value="QQK07595.1"/>
    <property type="molecule type" value="Genomic_DNA"/>
</dbReference>
<gene>
    <name evidence="1" type="ORF">JFY71_09910</name>
</gene>
<reference evidence="1 2" key="1">
    <citation type="journal article" date="2022" name="Int. J. Syst. Evol. Microbiol.">
        <title>Miniphocaeibacter halophilus sp. nov., an ammonium-tolerant acetate-producing bacterium isolated from a biogas system.</title>
        <authorList>
            <person name="Schnurer A."/>
            <person name="Singh A."/>
            <person name="Bi S."/>
            <person name="Qiao W."/>
            <person name="Westerholm M."/>
        </authorList>
    </citation>
    <scope>NUCLEOTIDE SEQUENCE [LARGE SCALE GENOMIC DNA]</scope>
    <source>
        <strain evidence="1 2">AMB_01</strain>
    </source>
</reference>
<evidence type="ECO:0000313" key="2">
    <source>
        <dbReference type="Proteomes" id="UP000595814"/>
    </source>
</evidence>
<accession>A0AC61MPR4</accession>
<protein>
    <submittedName>
        <fullName evidence="1">2Fe-2S iron-sulfur cluster binding domain-containing protein</fullName>
    </submittedName>
</protein>
<proteinExistence type="predicted"/>
<dbReference type="Proteomes" id="UP000595814">
    <property type="component" value="Chromosome"/>
</dbReference>
<sequence>MKYKVRFLKEGLEFFCNSDESISHAMNRVNNRHPIVGCRGGGCGICKIKILGGDYELGRMSKAVISECEIGKGYTLACKTYPRSDLLVEFVEK</sequence>